<keyword evidence="3" id="KW-1185">Reference proteome</keyword>
<dbReference type="EMBL" id="UHDZ01000001">
    <property type="protein sequence ID" value="SUM67611.1"/>
    <property type="molecule type" value="Genomic_DNA"/>
</dbReference>
<accession>A0A380GYV6</accession>
<protein>
    <submittedName>
        <fullName evidence="2">Glyoxalase family protein</fullName>
    </submittedName>
</protein>
<dbReference type="Proteomes" id="UP000255425">
    <property type="component" value="Unassembled WGS sequence"/>
</dbReference>
<feature type="domain" description="VOC" evidence="1">
    <location>
        <begin position="1"/>
        <end position="89"/>
    </location>
</feature>
<dbReference type="PROSITE" id="PS51819">
    <property type="entry name" value="VOC"/>
    <property type="match status" value="1"/>
</dbReference>
<evidence type="ECO:0000313" key="2">
    <source>
        <dbReference type="EMBL" id="SUM67611.1"/>
    </source>
</evidence>
<name>A0A380GYV6_9STAP</name>
<dbReference type="InterPro" id="IPR029068">
    <property type="entry name" value="Glyas_Bleomycin-R_OHBP_Dase"/>
</dbReference>
<evidence type="ECO:0000259" key="1">
    <source>
        <dbReference type="PROSITE" id="PS51819"/>
    </source>
</evidence>
<proteinExistence type="predicted"/>
<organism evidence="2 3">
    <name type="scientific">Staphylococcus saccharolyticus</name>
    <dbReference type="NCBI Taxonomy" id="33028"/>
    <lineage>
        <taxon>Bacteria</taxon>
        <taxon>Bacillati</taxon>
        <taxon>Bacillota</taxon>
        <taxon>Bacilli</taxon>
        <taxon>Bacillales</taxon>
        <taxon>Staphylococcaceae</taxon>
        <taxon>Staphylococcus</taxon>
    </lineage>
</organism>
<sequence>MMVFGNGPNIEMFQFENAKQRQAKSLQDIGFTHISFYIDHMEVAVAKVRSAGGQPVSEPHSNIKYEDTDDNQTVYVRTPWGTLIELQTIPNGYYYPPDREAELFTPQKLE</sequence>
<dbReference type="Gene3D" id="3.10.180.10">
    <property type="entry name" value="2,3-Dihydroxybiphenyl 1,2-Dioxygenase, domain 1"/>
    <property type="match status" value="1"/>
</dbReference>
<gene>
    <name evidence="2" type="ORF">NCTC11807_00238</name>
</gene>
<dbReference type="AlphaFoldDB" id="A0A380GYV6"/>
<evidence type="ECO:0000313" key="3">
    <source>
        <dbReference type="Proteomes" id="UP000255425"/>
    </source>
</evidence>
<dbReference type="InterPro" id="IPR037523">
    <property type="entry name" value="VOC_core"/>
</dbReference>
<reference evidence="2 3" key="1">
    <citation type="submission" date="2018-06" db="EMBL/GenBank/DDBJ databases">
        <authorList>
            <consortium name="Pathogen Informatics"/>
            <person name="Doyle S."/>
        </authorList>
    </citation>
    <scope>NUCLEOTIDE SEQUENCE [LARGE SCALE GENOMIC DNA]</scope>
    <source>
        <strain evidence="2 3">NCTC11807</strain>
    </source>
</reference>
<dbReference type="SUPFAM" id="SSF54593">
    <property type="entry name" value="Glyoxalase/Bleomycin resistance protein/Dihydroxybiphenyl dioxygenase"/>
    <property type="match status" value="1"/>
</dbReference>